<accession>A0A2K1ID56</accession>
<keyword evidence="3" id="KW-1185">Reference proteome</keyword>
<name>A0A2K1ID56_PHYPA</name>
<sequence length="46" mass="4869">MPWLVVIASFVSAVVVVIKAPITAKDALLCKNDINAINRAYGAALQ</sequence>
<reference evidence="1 3" key="1">
    <citation type="journal article" date="2008" name="Science">
        <title>The Physcomitrella genome reveals evolutionary insights into the conquest of land by plants.</title>
        <authorList>
            <person name="Rensing S."/>
            <person name="Lang D."/>
            <person name="Zimmer A."/>
            <person name="Terry A."/>
            <person name="Salamov A."/>
            <person name="Shapiro H."/>
            <person name="Nishiyama T."/>
            <person name="Perroud P.-F."/>
            <person name="Lindquist E."/>
            <person name="Kamisugi Y."/>
            <person name="Tanahashi T."/>
            <person name="Sakakibara K."/>
            <person name="Fujita T."/>
            <person name="Oishi K."/>
            <person name="Shin-I T."/>
            <person name="Kuroki Y."/>
            <person name="Toyoda A."/>
            <person name="Suzuki Y."/>
            <person name="Hashimoto A."/>
            <person name="Yamaguchi K."/>
            <person name="Sugano A."/>
            <person name="Kohara Y."/>
            <person name="Fujiyama A."/>
            <person name="Anterola A."/>
            <person name="Aoki S."/>
            <person name="Ashton N."/>
            <person name="Barbazuk W.B."/>
            <person name="Barker E."/>
            <person name="Bennetzen J."/>
            <person name="Bezanilla M."/>
            <person name="Blankenship R."/>
            <person name="Cho S.H."/>
            <person name="Dutcher S."/>
            <person name="Estelle M."/>
            <person name="Fawcett J.A."/>
            <person name="Gundlach H."/>
            <person name="Hanada K."/>
            <person name="Heyl A."/>
            <person name="Hicks K.A."/>
            <person name="Hugh J."/>
            <person name="Lohr M."/>
            <person name="Mayer K."/>
            <person name="Melkozernov A."/>
            <person name="Murata T."/>
            <person name="Nelson D."/>
            <person name="Pils B."/>
            <person name="Prigge M."/>
            <person name="Reiss B."/>
            <person name="Renner T."/>
            <person name="Rombauts S."/>
            <person name="Rushton P."/>
            <person name="Sanderfoot A."/>
            <person name="Schween G."/>
            <person name="Shiu S.-H."/>
            <person name="Stueber K."/>
            <person name="Theodoulou F.L."/>
            <person name="Tu H."/>
            <person name="Van de Peer Y."/>
            <person name="Verrier P.J."/>
            <person name="Waters E."/>
            <person name="Wood A."/>
            <person name="Yang L."/>
            <person name="Cove D."/>
            <person name="Cuming A."/>
            <person name="Hasebe M."/>
            <person name="Lucas S."/>
            <person name="Mishler D.B."/>
            <person name="Reski R."/>
            <person name="Grigoriev I."/>
            <person name="Quatrano R.S."/>
            <person name="Boore J.L."/>
        </authorList>
    </citation>
    <scope>NUCLEOTIDE SEQUENCE [LARGE SCALE GENOMIC DNA]</scope>
    <source>
        <strain evidence="2 3">cv. Gransden 2004</strain>
    </source>
</reference>
<reference evidence="2" key="3">
    <citation type="submission" date="2020-12" db="UniProtKB">
        <authorList>
            <consortium name="EnsemblPlants"/>
        </authorList>
    </citation>
    <scope>IDENTIFICATION</scope>
</reference>
<gene>
    <name evidence="1" type="ORF">PHYPA_030691</name>
</gene>
<dbReference type="AlphaFoldDB" id="A0A2K1ID56"/>
<dbReference type="Proteomes" id="UP000006727">
    <property type="component" value="Chromosome 26"/>
</dbReference>
<evidence type="ECO:0000313" key="3">
    <source>
        <dbReference type="Proteomes" id="UP000006727"/>
    </source>
</evidence>
<dbReference type="EnsemblPlants" id="Pp3c26_15530V3.1">
    <property type="protein sequence ID" value="Pp3c26_15530V3.1"/>
    <property type="gene ID" value="Pp3c26_15530"/>
</dbReference>
<evidence type="ECO:0000313" key="2">
    <source>
        <dbReference type="EnsemblPlants" id="Pp3c26_15530V3.1"/>
    </source>
</evidence>
<organism evidence="1">
    <name type="scientific">Physcomitrium patens</name>
    <name type="common">Spreading-leaved earth moss</name>
    <name type="synonym">Physcomitrella patens</name>
    <dbReference type="NCBI Taxonomy" id="3218"/>
    <lineage>
        <taxon>Eukaryota</taxon>
        <taxon>Viridiplantae</taxon>
        <taxon>Streptophyta</taxon>
        <taxon>Embryophyta</taxon>
        <taxon>Bryophyta</taxon>
        <taxon>Bryophytina</taxon>
        <taxon>Bryopsida</taxon>
        <taxon>Funariidae</taxon>
        <taxon>Funariales</taxon>
        <taxon>Funariaceae</taxon>
        <taxon>Physcomitrium</taxon>
    </lineage>
</organism>
<dbReference type="InParanoid" id="A0A2K1ID56"/>
<evidence type="ECO:0000313" key="1">
    <source>
        <dbReference type="EMBL" id="PNR27210.1"/>
    </source>
</evidence>
<reference evidence="1 3" key="2">
    <citation type="journal article" date="2018" name="Plant J.">
        <title>The Physcomitrella patens chromosome-scale assembly reveals moss genome structure and evolution.</title>
        <authorList>
            <person name="Lang D."/>
            <person name="Ullrich K.K."/>
            <person name="Murat F."/>
            <person name="Fuchs J."/>
            <person name="Jenkins J."/>
            <person name="Haas F.B."/>
            <person name="Piednoel M."/>
            <person name="Gundlach H."/>
            <person name="Van Bel M."/>
            <person name="Meyberg R."/>
            <person name="Vives C."/>
            <person name="Morata J."/>
            <person name="Symeonidi A."/>
            <person name="Hiss M."/>
            <person name="Muchero W."/>
            <person name="Kamisugi Y."/>
            <person name="Saleh O."/>
            <person name="Blanc G."/>
            <person name="Decker E.L."/>
            <person name="van Gessel N."/>
            <person name="Grimwood J."/>
            <person name="Hayes R.D."/>
            <person name="Graham S.W."/>
            <person name="Gunter L.E."/>
            <person name="McDaniel S.F."/>
            <person name="Hoernstein S.N.W."/>
            <person name="Larsson A."/>
            <person name="Li F.W."/>
            <person name="Perroud P.F."/>
            <person name="Phillips J."/>
            <person name="Ranjan P."/>
            <person name="Rokshar D.S."/>
            <person name="Rothfels C.J."/>
            <person name="Schneider L."/>
            <person name="Shu S."/>
            <person name="Stevenson D.W."/>
            <person name="Thummler F."/>
            <person name="Tillich M."/>
            <person name="Villarreal Aguilar J.C."/>
            <person name="Widiez T."/>
            <person name="Wong G.K."/>
            <person name="Wymore A."/>
            <person name="Zhang Y."/>
            <person name="Zimmer A.D."/>
            <person name="Quatrano R.S."/>
            <person name="Mayer K.F.X."/>
            <person name="Goodstein D."/>
            <person name="Casacuberta J.M."/>
            <person name="Vandepoele K."/>
            <person name="Reski R."/>
            <person name="Cuming A.C."/>
            <person name="Tuskan G.A."/>
            <person name="Maumus F."/>
            <person name="Salse J."/>
            <person name="Schmutz J."/>
            <person name="Rensing S.A."/>
        </authorList>
    </citation>
    <scope>NUCLEOTIDE SEQUENCE [LARGE SCALE GENOMIC DNA]</scope>
    <source>
        <strain evidence="2 3">cv. Gransden 2004</strain>
    </source>
</reference>
<dbReference type="Gramene" id="Pp3c26_15530V3.1">
    <property type="protein sequence ID" value="Pp3c26_15530V3.1"/>
    <property type="gene ID" value="Pp3c26_15530"/>
</dbReference>
<dbReference type="EMBL" id="ABEU02000026">
    <property type="protein sequence ID" value="PNR27210.1"/>
    <property type="molecule type" value="Genomic_DNA"/>
</dbReference>
<protein>
    <submittedName>
        <fullName evidence="1 2">Uncharacterized protein</fullName>
    </submittedName>
</protein>
<proteinExistence type="predicted"/>